<evidence type="ECO:0000313" key="1">
    <source>
        <dbReference type="EMBL" id="QDS72916.1"/>
    </source>
</evidence>
<accession>A0A517LBA7</accession>
<evidence type="ECO:0000313" key="2">
    <source>
        <dbReference type="Proteomes" id="UP000316270"/>
    </source>
</evidence>
<reference evidence="1 2" key="1">
    <citation type="submission" date="2019-07" db="EMBL/GenBank/DDBJ databases">
        <title>Finished genome of Venturia effusa.</title>
        <authorList>
            <person name="Young C.A."/>
            <person name="Cox M.P."/>
            <person name="Ganley A.R.D."/>
            <person name="David W.J."/>
        </authorList>
    </citation>
    <scope>NUCLEOTIDE SEQUENCE [LARGE SCALE GENOMIC DNA]</scope>
    <source>
        <strain evidence="2">albino</strain>
    </source>
</reference>
<dbReference type="Proteomes" id="UP000316270">
    <property type="component" value="Chromosome 8"/>
</dbReference>
<dbReference type="AlphaFoldDB" id="A0A517LBA7"/>
<keyword evidence="2" id="KW-1185">Reference proteome</keyword>
<name>A0A517LBA7_9PEZI</name>
<organism evidence="1 2">
    <name type="scientific">Venturia effusa</name>
    <dbReference type="NCBI Taxonomy" id="50376"/>
    <lineage>
        <taxon>Eukaryota</taxon>
        <taxon>Fungi</taxon>
        <taxon>Dikarya</taxon>
        <taxon>Ascomycota</taxon>
        <taxon>Pezizomycotina</taxon>
        <taxon>Dothideomycetes</taxon>
        <taxon>Pleosporomycetidae</taxon>
        <taxon>Venturiales</taxon>
        <taxon>Venturiaceae</taxon>
        <taxon>Venturia</taxon>
    </lineage>
</organism>
<sequence>MSAFFCFFLLERKRNPLASKARAARMAMTIPAIAPPDIGLEGDEVAVAEAALRGDEVAVAEAALRGDELAVAETELELEVMDEDRDVEMLLEELPVDCIVEEVVAVTAINLRGSKVYELAAGLTEEREEYNEFKAPLLIFVRVSCAEDQQMFIWPLV</sequence>
<gene>
    <name evidence="1" type="ORF">FKW77_007890</name>
</gene>
<proteinExistence type="predicted"/>
<protein>
    <submittedName>
        <fullName evidence="1">Uncharacterized protein</fullName>
    </submittedName>
</protein>
<dbReference type="EMBL" id="CP042192">
    <property type="protein sequence ID" value="QDS72916.1"/>
    <property type="molecule type" value="Genomic_DNA"/>
</dbReference>